<gene>
    <name evidence="2" type="ORF">LOC62_01G001084</name>
</gene>
<dbReference type="Proteomes" id="UP000827549">
    <property type="component" value="Chromosome 1"/>
</dbReference>
<evidence type="ECO:0000256" key="1">
    <source>
        <dbReference type="SAM" id="MobiDB-lite"/>
    </source>
</evidence>
<dbReference type="RefSeq" id="XP_062623538.1">
    <property type="nucleotide sequence ID" value="XM_062767554.1"/>
</dbReference>
<reference evidence="2" key="1">
    <citation type="submission" date="2023-10" db="EMBL/GenBank/DDBJ databases">
        <authorList>
            <person name="Noh H."/>
        </authorList>
    </citation>
    <scope>NUCLEOTIDE SEQUENCE</scope>
    <source>
        <strain evidence="2">DUCC4014</strain>
    </source>
</reference>
<evidence type="ECO:0000313" key="2">
    <source>
        <dbReference type="EMBL" id="WOO77506.1"/>
    </source>
</evidence>
<dbReference type="EMBL" id="CP086714">
    <property type="protein sequence ID" value="WOO77506.1"/>
    <property type="molecule type" value="Genomic_DNA"/>
</dbReference>
<feature type="compositionally biased region" description="Low complexity" evidence="1">
    <location>
        <begin position="164"/>
        <end position="178"/>
    </location>
</feature>
<organism evidence="2 3">
    <name type="scientific">Vanrija pseudolonga</name>
    <dbReference type="NCBI Taxonomy" id="143232"/>
    <lineage>
        <taxon>Eukaryota</taxon>
        <taxon>Fungi</taxon>
        <taxon>Dikarya</taxon>
        <taxon>Basidiomycota</taxon>
        <taxon>Agaricomycotina</taxon>
        <taxon>Tremellomycetes</taxon>
        <taxon>Trichosporonales</taxon>
        <taxon>Trichosporonaceae</taxon>
        <taxon>Vanrija</taxon>
    </lineage>
</organism>
<proteinExistence type="predicted"/>
<protein>
    <submittedName>
        <fullName evidence="2">Uncharacterized protein</fullName>
    </submittedName>
</protein>
<dbReference type="GeneID" id="87804342"/>
<dbReference type="AlphaFoldDB" id="A0AAF0Y4H3"/>
<sequence length="238" mass="26155">MGFQPLRRKASDSRAILKLPVHLTCELNNETARREPEYAETIISEFVRCNTPKWAFTAKRRASSRRVASGKLEEVEREFPEFANEFRSVRSRFHLPAYTPPHVLTEQACAVVKARMSVADLARIEADLPPLPESPVLEAAPTPIAEAMAKLTSPMPAHRRADSDAASSAPSTLTPSTAGSDTLTTTPYLDLAFVPFLSGDDDPPRSWRDARACSVYLPRDRGSRALPVSIGRAIASRA</sequence>
<feature type="region of interest" description="Disordered" evidence="1">
    <location>
        <begin position="153"/>
        <end position="181"/>
    </location>
</feature>
<evidence type="ECO:0000313" key="3">
    <source>
        <dbReference type="Proteomes" id="UP000827549"/>
    </source>
</evidence>
<keyword evidence="3" id="KW-1185">Reference proteome</keyword>
<accession>A0AAF0Y4H3</accession>
<name>A0AAF0Y4H3_9TREE</name>